<dbReference type="Pfam" id="PF00975">
    <property type="entry name" value="Thioesterase"/>
    <property type="match status" value="1"/>
</dbReference>
<dbReference type="InterPro" id="IPR001031">
    <property type="entry name" value="Thioesterase"/>
</dbReference>
<dbReference type="InterPro" id="IPR012223">
    <property type="entry name" value="TEII"/>
</dbReference>
<gene>
    <name evidence="3" type="ORF">PPROV_000399500</name>
</gene>
<dbReference type="Proteomes" id="UP000660262">
    <property type="component" value="Unassembled WGS sequence"/>
</dbReference>
<dbReference type="EMBL" id="BNJQ01000009">
    <property type="protein sequence ID" value="GHP05243.1"/>
    <property type="molecule type" value="Genomic_DNA"/>
</dbReference>
<accession>A0A830HFH5</accession>
<evidence type="ECO:0000256" key="1">
    <source>
        <dbReference type="ARBA" id="ARBA00007169"/>
    </source>
</evidence>
<dbReference type="GO" id="GO:0008610">
    <property type="term" value="P:lipid biosynthetic process"/>
    <property type="evidence" value="ECO:0007669"/>
    <property type="project" value="TreeGrafter"/>
</dbReference>
<dbReference type="Gene3D" id="3.40.50.1820">
    <property type="entry name" value="alpha/beta hydrolase"/>
    <property type="match status" value="1"/>
</dbReference>
<comment type="similarity">
    <text evidence="1">Belongs to the thioesterase family.</text>
</comment>
<feature type="domain" description="Thioesterase" evidence="2">
    <location>
        <begin position="161"/>
        <end position="357"/>
    </location>
</feature>
<dbReference type="PANTHER" id="PTHR11487">
    <property type="entry name" value="THIOESTERASE"/>
    <property type="match status" value="1"/>
</dbReference>
<dbReference type="AlphaFoldDB" id="A0A830HFH5"/>
<dbReference type="SUPFAM" id="SSF53474">
    <property type="entry name" value="alpha/beta-Hydrolases"/>
    <property type="match status" value="1"/>
</dbReference>
<protein>
    <recommendedName>
        <fullName evidence="2">Thioesterase domain-containing protein</fullName>
    </recommendedName>
</protein>
<dbReference type="OrthoDB" id="541883at2759"/>
<sequence>MSSTAAVLTDAQTRLMNLIVLLEEDAEDLGVSVPPIPSHAYLVWSEEQIRQYFDTYDESDLDAWKDRVSSFPSCEGPSGDLDGGEPGYTPMSASEASAVFTSTDDAAFTAWFPGLERSKTASANPRARILCFPNAGNEENLYTNEGVGARKVDTLLTFCRSQNIEVLAVQLPGRAQRRSEPFAKSARDAATAVLNVVGHRLFGDGKPYYILAHSVGTWVSYELLQAMKEKRLPMPVRCFLSAFPSPTWPANDRPWVQQRSLADPAFMDEARGWDVNEVVFSKDMFGMYGPIMRADFTLFDEYEYGHAEDPKLPVALTTFYAKNDKKVTQDMVKAWVEVCDDVDGPHMIDGHHLYVMGLGDQKAGKIKWLEMVVERLKKELTS</sequence>
<organism evidence="3 4">
    <name type="scientific">Pycnococcus provasolii</name>
    <dbReference type="NCBI Taxonomy" id="41880"/>
    <lineage>
        <taxon>Eukaryota</taxon>
        <taxon>Viridiplantae</taxon>
        <taxon>Chlorophyta</taxon>
        <taxon>Pseudoscourfieldiophyceae</taxon>
        <taxon>Pseudoscourfieldiales</taxon>
        <taxon>Pycnococcaceae</taxon>
        <taxon>Pycnococcus</taxon>
    </lineage>
</organism>
<reference evidence="3" key="1">
    <citation type="submission" date="2020-10" db="EMBL/GenBank/DDBJ databases">
        <title>Unveiling of a novel bifunctional photoreceptor, Dualchrome1, isolated from a cosmopolitan green alga.</title>
        <authorList>
            <person name="Suzuki S."/>
            <person name="Kawachi M."/>
        </authorList>
    </citation>
    <scope>NUCLEOTIDE SEQUENCE</scope>
    <source>
        <strain evidence="3">NIES 2893</strain>
    </source>
</reference>
<keyword evidence="4" id="KW-1185">Reference proteome</keyword>
<evidence type="ECO:0000313" key="4">
    <source>
        <dbReference type="Proteomes" id="UP000660262"/>
    </source>
</evidence>
<evidence type="ECO:0000259" key="2">
    <source>
        <dbReference type="Pfam" id="PF00975"/>
    </source>
</evidence>
<dbReference type="PANTHER" id="PTHR11487:SF0">
    <property type="entry name" value="S-ACYL FATTY ACID SYNTHASE THIOESTERASE, MEDIUM CHAIN"/>
    <property type="match status" value="1"/>
</dbReference>
<evidence type="ECO:0000313" key="3">
    <source>
        <dbReference type="EMBL" id="GHP05243.1"/>
    </source>
</evidence>
<dbReference type="InterPro" id="IPR029058">
    <property type="entry name" value="AB_hydrolase_fold"/>
</dbReference>
<comment type="caution">
    <text evidence="3">The sequence shown here is derived from an EMBL/GenBank/DDBJ whole genome shotgun (WGS) entry which is preliminary data.</text>
</comment>
<proteinExistence type="inferred from homology"/>
<name>A0A830HFH5_9CHLO</name>